<sequence>MRRCLAFRRHPYAIDPKILQEKQQQEQLPRKLSLREIGANSARQAWRKTRSVYDFFVLDGPRGGPGK</sequence>
<accession>A0A0N0VDN1</accession>
<dbReference type="RefSeq" id="XP_015654517.1">
    <property type="nucleotide sequence ID" value="XM_015807122.1"/>
</dbReference>
<protein>
    <submittedName>
        <fullName evidence="1">Uncharacterized protein</fullName>
    </submittedName>
</protein>
<name>A0A0N0VDN1_LEPPY</name>
<dbReference type="VEuPathDB" id="TriTrypDB:LpyrH10_22_1670"/>
<reference evidence="1 2" key="1">
    <citation type="submission" date="2015-07" db="EMBL/GenBank/DDBJ databases">
        <title>High-quality genome of monoxenous trypanosomatid Leptomonas pyrrhocoris.</title>
        <authorList>
            <person name="Flegontov P."/>
            <person name="Butenko A."/>
            <person name="Firsov S."/>
            <person name="Vlcek C."/>
            <person name="Logacheva M.D."/>
            <person name="Field M."/>
            <person name="Filatov D."/>
            <person name="Flegontova O."/>
            <person name="Gerasimov E."/>
            <person name="Jackson A.P."/>
            <person name="Kelly S."/>
            <person name="Opperdoes F."/>
            <person name="O'Reilly A."/>
            <person name="Votypka J."/>
            <person name="Yurchenko V."/>
            <person name="Lukes J."/>
        </authorList>
    </citation>
    <scope>NUCLEOTIDE SEQUENCE [LARGE SCALE GENOMIC DNA]</scope>
    <source>
        <strain evidence="1">H10</strain>
    </source>
</reference>
<evidence type="ECO:0000313" key="2">
    <source>
        <dbReference type="Proteomes" id="UP000037923"/>
    </source>
</evidence>
<dbReference type="GeneID" id="26908492"/>
<dbReference type="Proteomes" id="UP000037923">
    <property type="component" value="Unassembled WGS sequence"/>
</dbReference>
<dbReference type="EMBL" id="LGTL01000022">
    <property type="protein sequence ID" value="KPA76078.1"/>
    <property type="molecule type" value="Genomic_DNA"/>
</dbReference>
<dbReference type="AlphaFoldDB" id="A0A0N0VDN1"/>
<proteinExistence type="predicted"/>
<organism evidence="1 2">
    <name type="scientific">Leptomonas pyrrhocoris</name>
    <name type="common">Firebug parasite</name>
    <dbReference type="NCBI Taxonomy" id="157538"/>
    <lineage>
        <taxon>Eukaryota</taxon>
        <taxon>Discoba</taxon>
        <taxon>Euglenozoa</taxon>
        <taxon>Kinetoplastea</taxon>
        <taxon>Metakinetoplastina</taxon>
        <taxon>Trypanosomatida</taxon>
        <taxon>Trypanosomatidae</taxon>
        <taxon>Leishmaniinae</taxon>
        <taxon>Leptomonas</taxon>
    </lineage>
</organism>
<keyword evidence="2" id="KW-1185">Reference proteome</keyword>
<gene>
    <name evidence="1" type="ORF">ABB37_08207</name>
</gene>
<comment type="caution">
    <text evidence="1">The sequence shown here is derived from an EMBL/GenBank/DDBJ whole genome shotgun (WGS) entry which is preliminary data.</text>
</comment>
<evidence type="ECO:0000313" key="1">
    <source>
        <dbReference type="EMBL" id="KPA76078.1"/>
    </source>
</evidence>